<gene>
    <name evidence="4" type="ORF">SAMN02910350_00289</name>
</gene>
<feature type="signal peptide" evidence="2">
    <location>
        <begin position="1"/>
        <end position="23"/>
    </location>
</feature>
<evidence type="ECO:0000259" key="3">
    <source>
        <dbReference type="Pfam" id="PF01520"/>
    </source>
</evidence>
<dbReference type="InterPro" id="IPR002508">
    <property type="entry name" value="MurNAc-LAA_cat"/>
</dbReference>
<dbReference type="CDD" id="cd02696">
    <property type="entry name" value="MurNAc-LAA"/>
    <property type="match status" value="1"/>
</dbReference>
<proteinExistence type="predicted"/>
<dbReference type="GO" id="GO:0030288">
    <property type="term" value="C:outer membrane-bounded periplasmic space"/>
    <property type="evidence" value="ECO:0007669"/>
    <property type="project" value="TreeGrafter"/>
</dbReference>
<dbReference type="PANTHER" id="PTHR30404">
    <property type="entry name" value="N-ACETYLMURAMOYL-L-ALANINE AMIDASE"/>
    <property type="match status" value="1"/>
</dbReference>
<name>A0A1G5RT64_PSEXY</name>
<protein>
    <submittedName>
        <fullName evidence="4">N-acetylmuramoyl-L-alanine amidase</fullName>
    </submittedName>
</protein>
<organism evidence="4 5">
    <name type="scientific">Pseudobutyrivibrio xylanivorans</name>
    <dbReference type="NCBI Taxonomy" id="185007"/>
    <lineage>
        <taxon>Bacteria</taxon>
        <taxon>Bacillati</taxon>
        <taxon>Bacillota</taxon>
        <taxon>Clostridia</taxon>
        <taxon>Lachnospirales</taxon>
        <taxon>Lachnospiraceae</taxon>
        <taxon>Pseudobutyrivibrio</taxon>
    </lineage>
</organism>
<dbReference type="GO" id="GO:0008745">
    <property type="term" value="F:N-acetylmuramoyl-L-alanine amidase activity"/>
    <property type="evidence" value="ECO:0007669"/>
    <property type="project" value="InterPro"/>
</dbReference>
<keyword evidence="2" id="KW-0732">Signal</keyword>
<reference evidence="4 5" key="1">
    <citation type="submission" date="2016-10" db="EMBL/GenBank/DDBJ databases">
        <authorList>
            <person name="de Groot N.N."/>
        </authorList>
    </citation>
    <scope>NUCLEOTIDE SEQUENCE [LARGE SCALE GENOMIC DNA]</scope>
    <source>
        <strain evidence="4 5">DSM 10317</strain>
    </source>
</reference>
<evidence type="ECO:0000256" key="1">
    <source>
        <dbReference type="ARBA" id="ARBA00022801"/>
    </source>
</evidence>
<dbReference type="RefSeq" id="WP_090160753.1">
    <property type="nucleotide sequence ID" value="NZ_FMWK01000001.1"/>
</dbReference>
<dbReference type="Gene3D" id="3.40.630.40">
    <property type="entry name" value="Zn-dependent exopeptidases"/>
    <property type="match status" value="1"/>
</dbReference>
<dbReference type="Pfam" id="PF01520">
    <property type="entry name" value="Amidase_3"/>
    <property type="match status" value="1"/>
</dbReference>
<dbReference type="AlphaFoldDB" id="A0A1G5RT64"/>
<evidence type="ECO:0000313" key="5">
    <source>
        <dbReference type="Proteomes" id="UP000199428"/>
    </source>
</evidence>
<dbReference type="Proteomes" id="UP000199428">
    <property type="component" value="Unassembled WGS sequence"/>
</dbReference>
<feature type="chain" id="PRO_5038960132" evidence="2">
    <location>
        <begin position="24"/>
        <end position="266"/>
    </location>
</feature>
<accession>A0A1G5RT64</accession>
<feature type="domain" description="MurNAc-LAA" evidence="3">
    <location>
        <begin position="45"/>
        <end position="259"/>
    </location>
</feature>
<dbReference type="GO" id="GO:0009253">
    <property type="term" value="P:peptidoglycan catabolic process"/>
    <property type="evidence" value="ECO:0007669"/>
    <property type="project" value="InterPro"/>
</dbReference>
<keyword evidence="1" id="KW-0378">Hydrolase</keyword>
<dbReference type="PANTHER" id="PTHR30404:SF0">
    <property type="entry name" value="N-ACETYLMURAMOYL-L-ALANINE AMIDASE AMIC"/>
    <property type="match status" value="1"/>
</dbReference>
<dbReference type="InterPro" id="IPR050695">
    <property type="entry name" value="N-acetylmuramoyl_amidase_3"/>
</dbReference>
<sequence>MKTYFKKIITIAICLITILSLMASNTVISEAKSKSSKKSSKNIVVVLDPGHDTTHMGCHYENFEEGIANLYIAYYCKQELEKYSGVTVYMTRYGFDCPYGANPDTTSDCLTSRVEYAKSVKADVLISLHNDYDPDLDKSQNGAKVIIPNPNYRPDLCIKGHDLGQSILTQLTTTGLAVNDWKLCPNGTGLVTRDSEGGRYPDGSAKDYYALINKSKVSGFATIIVEHAFCTNDSDRINHLSTPEQYQQLGIADATGIANYYGLKLK</sequence>
<evidence type="ECO:0000256" key="2">
    <source>
        <dbReference type="SAM" id="SignalP"/>
    </source>
</evidence>
<dbReference type="SUPFAM" id="SSF53187">
    <property type="entry name" value="Zn-dependent exopeptidases"/>
    <property type="match status" value="1"/>
</dbReference>
<evidence type="ECO:0000313" key="4">
    <source>
        <dbReference type="EMBL" id="SCZ76509.1"/>
    </source>
</evidence>
<dbReference type="EMBL" id="FMWK01000001">
    <property type="protein sequence ID" value="SCZ76509.1"/>
    <property type="molecule type" value="Genomic_DNA"/>
</dbReference>